<keyword evidence="1" id="KW-0732">Signal</keyword>
<organism evidence="2 3">
    <name type="scientific">Cellulomonas avistercoris</name>
    <dbReference type="NCBI Taxonomy" id="2762242"/>
    <lineage>
        <taxon>Bacteria</taxon>
        <taxon>Bacillati</taxon>
        <taxon>Actinomycetota</taxon>
        <taxon>Actinomycetes</taxon>
        <taxon>Micrococcales</taxon>
        <taxon>Cellulomonadaceae</taxon>
        <taxon>Cellulomonas</taxon>
    </lineage>
</organism>
<dbReference type="NCBIfam" id="TIGR04088">
    <property type="entry name" value="cognate_SipW"/>
    <property type="match status" value="1"/>
</dbReference>
<sequence length="191" mass="19365">MNKRTKALVAGGAGAVILLGTAGTFALWSDEATVPGAVVTGGKLDLTGETTVTWTANDISDGSAVEIADEDGTIQLVAGVELVGETAITPELAGDYLKAELATTSGAAVPEWLDVEWKVGDTVLTESTSAEAPGAPSVVLTPATAGDAATLTVSIRLADDYQSGAQDLTDEQAWDSGNFTVTLTQLPPSQS</sequence>
<dbReference type="EMBL" id="JACSQV010000004">
    <property type="protein sequence ID" value="MBD7917864.1"/>
    <property type="molecule type" value="Genomic_DNA"/>
</dbReference>
<dbReference type="Proteomes" id="UP000604241">
    <property type="component" value="Unassembled WGS sequence"/>
</dbReference>
<dbReference type="InterPro" id="IPR024006">
    <property type="entry name" value="Alt_signal_exp_actinobact"/>
</dbReference>
<comment type="caution">
    <text evidence="2">The sequence shown here is derived from an EMBL/GenBank/DDBJ whole genome shotgun (WGS) entry which is preliminary data.</text>
</comment>
<evidence type="ECO:0000313" key="3">
    <source>
        <dbReference type="Proteomes" id="UP000604241"/>
    </source>
</evidence>
<name>A0ABR8QBR8_9CELL</name>
<gene>
    <name evidence="2" type="ORF">H9657_06175</name>
</gene>
<dbReference type="RefSeq" id="WP_191781489.1">
    <property type="nucleotide sequence ID" value="NZ_JACSQV010000004.1"/>
</dbReference>
<evidence type="ECO:0000256" key="1">
    <source>
        <dbReference type="SAM" id="SignalP"/>
    </source>
</evidence>
<proteinExistence type="predicted"/>
<protein>
    <submittedName>
        <fullName evidence="2">Alternate-type signal peptide domain-containing protein</fullName>
    </submittedName>
</protein>
<feature type="chain" id="PRO_5046697609" evidence="1">
    <location>
        <begin position="27"/>
        <end position="191"/>
    </location>
</feature>
<dbReference type="NCBIfam" id="TIGR04089">
    <property type="entry name" value="exp_by_SipW_III"/>
    <property type="match status" value="1"/>
</dbReference>
<feature type="signal peptide" evidence="1">
    <location>
        <begin position="1"/>
        <end position="26"/>
    </location>
</feature>
<keyword evidence="3" id="KW-1185">Reference proteome</keyword>
<accession>A0ABR8QBR8</accession>
<evidence type="ECO:0000313" key="2">
    <source>
        <dbReference type="EMBL" id="MBD7917864.1"/>
    </source>
</evidence>
<dbReference type="InterPro" id="IPR023833">
    <property type="entry name" value="Signal_pept_SipW-depend-type"/>
</dbReference>
<reference evidence="2 3" key="1">
    <citation type="submission" date="2020-08" db="EMBL/GenBank/DDBJ databases">
        <title>A Genomic Blueprint of the Chicken Gut Microbiome.</title>
        <authorList>
            <person name="Gilroy R."/>
            <person name="Ravi A."/>
            <person name="Getino M."/>
            <person name="Pursley I."/>
            <person name="Horton D.L."/>
            <person name="Alikhan N.-F."/>
            <person name="Baker D."/>
            <person name="Gharbi K."/>
            <person name="Hall N."/>
            <person name="Watson M."/>
            <person name="Adriaenssens E.M."/>
            <person name="Foster-Nyarko E."/>
            <person name="Jarju S."/>
            <person name="Secka A."/>
            <person name="Antonio M."/>
            <person name="Oren A."/>
            <person name="Chaudhuri R."/>
            <person name="La Ragione R.M."/>
            <person name="Hildebrand F."/>
            <person name="Pallen M.J."/>
        </authorList>
    </citation>
    <scope>NUCLEOTIDE SEQUENCE [LARGE SCALE GENOMIC DNA]</scope>
    <source>
        <strain evidence="2 3">Sa3CUA2</strain>
    </source>
</reference>